<dbReference type="PANTHER" id="PTHR30304">
    <property type="entry name" value="D-TAGATOSE-1,6-BISPHOSPHATE ALDOLASE"/>
    <property type="match status" value="1"/>
</dbReference>
<protein>
    <submittedName>
        <fullName evidence="1">Class II fructose-bisphosphate aldolase</fullName>
    </submittedName>
</protein>
<dbReference type="InterPro" id="IPR000771">
    <property type="entry name" value="FBA_II"/>
</dbReference>
<gene>
    <name evidence="1" type="ORF">N1F79_04045</name>
</gene>
<dbReference type="EMBL" id="JAODOP010000004">
    <property type="protein sequence ID" value="MEF3832288.1"/>
    <property type="molecule type" value="Genomic_DNA"/>
</dbReference>
<dbReference type="Gene3D" id="3.20.20.70">
    <property type="entry name" value="Aldolase class I"/>
    <property type="match status" value="1"/>
</dbReference>
<dbReference type="Pfam" id="PF01116">
    <property type="entry name" value="F_bP_aldolase"/>
    <property type="match status" value="1"/>
</dbReference>
<keyword evidence="2" id="KW-1185">Reference proteome</keyword>
<dbReference type="SUPFAM" id="SSF51569">
    <property type="entry name" value="Aldolase"/>
    <property type="match status" value="1"/>
</dbReference>
<evidence type="ECO:0000313" key="1">
    <source>
        <dbReference type="EMBL" id="MEF3832288.1"/>
    </source>
</evidence>
<sequence length="325" mass="35917">MKSKINIKVVFIMGVSPTVFYKNCYSKYAIAAVNVFTMEQIHGLFKAGQRANAPFIVQMTPVARNYAHSKMLLAMIDAAAKIYPKAVYAIHLDHGNEPHAFDAITSNSYNSVMIDASHDNFETNISRTKTVVEAAHKNNVVVEAELGVLSGVEDDISIDEKHAKYTQPSEVVDFVNQTNCDSLAVAVGTSHGAYKFSGGQGIQFDILKEIQKRLPNFPIVLHGGSAVNKEEINRINKNGGSLNKEAAGVAPEEIVKAITYGVCKINIATDTRLIWARVHREFFNTSPELFDPIIPGQKYMEAYETFMLEKFDLLKATGKVSQLKI</sequence>
<dbReference type="CDD" id="cd00947">
    <property type="entry name" value="TBP_aldolase_IIB"/>
    <property type="match status" value="1"/>
</dbReference>
<comment type="caution">
    <text evidence="1">The sequence shown here is derived from an EMBL/GenBank/DDBJ whole genome shotgun (WGS) entry which is preliminary data.</text>
</comment>
<dbReference type="Proteomes" id="UP001337305">
    <property type="component" value="Unassembled WGS sequence"/>
</dbReference>
<dbReference type="NCBIfam" id="TIGR00167">
    <property type="entry name" value="cbbA"/>
    <property type="match status" value="1"/>
</dbReference>
<organism evidence="1 2">
    <name type="scientific">Flavivirga spongiicola</name>
    <dbReference type="NCBI Taxonomy" id="421621"/>
    <lineage>
        <taxon>Bacteria</taxon>
        <taxon>Pseudomonadati</taxon>
        <taxon>Bacteroidota</taxon>
        <taxon>Flavobacteriia</taxon>
        <taxon>Flavobacteriales</taxon>
        <taxon>Flavobacteriaceae</taxon>
        <taxon>Flavivirga</taxon>
    </lineage>
</organism>
<name>A0ABU7XP44_9FLAO</name>
<evidence type="ECO:0000313" key="2">
    <source>
        <dbReference type="Proteomes" id="UP001337305"/>
    </source>
</evidence>
<dbReference type="RefSeq" id="WP_303304669.1">
    <property type="nucleotide sequence ID" value="NZ_JAODOP010000004.1"/>
</dbReference>
<dbReference type="InterPro" id="IPR013785">
    <property type="entry name" value="Aldolase_TIM"/>
</dbReference>
<proteinExistence type="predicted"/>
<dbReference type="PIRSF" id="PIRSF001359">
    <property type="entry name" value="F_bP_aldolase_II"/>
    <property type="match status" value="1"/>
</dbReference>
<dbReference type="PANTHER" id="PTHR30304:SF0">
    <property type="entry name" value="D-TAGATOSE-1,6-BISPHOSPHATE ALDOLASE SUBUNIT GATY-RELATED"/>
    <property type="match status" value="1"/>
</dbReference>
<accession>A0ABU7XP44</accession>
<dbReference type="InterPro" id="IPR050246">
    <property type="entry name" value="Class_II_FBP_aldolase"/>
</dbReference>
<reference evidence="1 2" key="1">
    <citation type="submission" date="2022-09" db="EMBL/GenBank/DDBJ databases">
        <title>Genome sequencing of Flavivirga sp. MEBiC05379.</title>
        <authorList>
            <person name="Oh H.-M."/>
            <person name="Kwon K.K."/>
            <person name="Park M.J."/>
            <person name="Yang S.-H."/>
        </authorList>
    </citation>
    <scope>NUCLEOTIDE SEQUENCE [LARGE SCALE GENOMIC DNA]</scope>
    <source>
        <strain evidence="1 2">MEBiC05379</strain>
    </source>
</reference>